<accession>A0A4V6HS34</accession>
<keyword evidence="1" id="KW-0472">Membrane</keyword>
<evidence type="ECO:0000256" key="1">
    <source>
        <dbReference type="SAM" id="Phobius"/>
    </source>
</evidence>
<name>A0A4V6HS34_9FIRM</name>
<dbReference type="AlphaFoldDB" id="A0A4V6HS34"/>
<protein>
    <submittedName>
        <fullName evidence="2">Uncharacterized protein</fullName>
    </submittedName>
</protein>
<keyword evidence="1" id="KW-1133">Transmembrane helix</keyword>
<evidence type="ECO:0000313" key="3">
    <source>
        <dbReference type="Proteomes" id="UP000306509"/>
    </source>
</evidence>
<dbReference type="RefSeq" id="WP_044295648.1">
    <property type="nucleotide sequence ID" value="NZ_JTGN01000006.1"/>
</dbReference>
<organism evidence="2 3">
    <name type="scientific">Robinsoniella peoriensis</name>
    <dbReference type="NCBI Taxonomy" id="180332"/>
    <lineage>
        <taxon>Bacteria</taxon>
        <taxon>Bacillati</taxon>
        <taxon>Bacillota</taxon>
        <taxon>Clostridia</taxon>
        <taxon>Lachnospirales</taxon>
        <taxon>Lachnospiraceae</taxon>
        <taxon>Robinsoniella</taxon>
    </lineage>
</organism>
<sequence length="152" mass="16725">MYRKIQKLILNKKGSILVETLCAFAVLTLVIIFFSLSVTSATILFRKSSVVSSEWERIFSKTVEKDYSTSVTKSPSAFNVVMYMNNINRENIILADNTALGTGMIDVASINGGSIPSVILISNKAFYRYEELVKTEAAVSGGNAYIYTIGDN</sequence>
<keyword evidence="1" id="KW-0812">Transmembrane</keyword>
<reference evidence="2 3" key="1">
    <citation type="journal article" date="2019" name="Anaerobe">
        <title>Detection of Robinsoniella peoriensis in multiple bone samples of a trauma patient.</title>
        <authorList>
            <person name="Schrottner P."/>
            <person name="Hartwich K."/>
            <person name="Bunk B."/>
            <person name="Schober I."/>
            <person name="Helbig S."/>
            <person name="Rudolph W.W."/>
            <person name="Gunzer F."/>
        </authorList>
    </citation>
    <scope>NUCLEOTIDE SEQUENCE [LARGE SCALE GENOMIC DNA]</scope>
    <source>
        <strain evidence="2 3">DSM 106044</strain>
    </source>
</reference>
<proteinExistence type="predicted"/>
<dbReference type="EMBL" id="QGQD01000038">
    <property type="protein sequence ID" value="TLD01448.1"/>
    <property type="molecule type" value="Genomic_DNA"/>
</dbReference>
<keyword evidence="3" id="KW-1185">Reference proteome</keyword>
<evidence type="ECO:0000313" key="2">
    <source>
        <dbReference type="EMBL" id="TLD01448.1"/>
    </source>
</evidence>
<comment type="caution">
    <text evidence="2">The sequence shown here is derived from an EMBL/GenBank/DDBJ whole genome shotgun (WGS) entry which is preliminary data.</text>
</comment>
<dbReference type="STRING" id="180332.GCA_000797495_03375"/>
<gene>
    <name evidence="2" type="ORF">DSM106044_01668</name>
</gene>
<dbReference type="Proteomes" id="UP000306509">
    <property type="component" value="Unassembled WGS sequence"/>
</dbReference>
<feature type="transmembrane region" description="Helical" evidence="1">
    <location>
        <begin position="21"/>
        <end position="45"/>
    </location>
</feature>